<dbReference type="EMBL" id="JASCZI010211664">
    <property type="protein sequence ID" value="MED6195674.1"/>
    <property type="molecule type" value="Genomic_DNA"/>
</dbReference>
<comment type="caution">
    <text evidence="1">The sequence shown here is derived from an EMBL/GenBank/DDBJ whole genome shotgun (WGS) entry which is preliminary data.</text>
</comment>
<organism evidence="1 2">
    <name type="scientific">Stylosanthes scabra</name>
    <dbReference type="NCBI Taxonomy" id="79078"/>
    <lineage>
        <taxon>Eukaryota</taxon>
        <taxon>Viridiplantae</taxon>
        <taxon>Streptophyta</taxon>
        <taxon>Embryophyta</taxon>
        <taxon>Tracheophyta</taxon>
        <taxon>Spermatophyta</taxon>
        <taxon>Magnoliopsida</taxon>
        <taxon>eudicotyledons</taxon>
        <taxon>Gunneridae</taxon>
        <taxon>Pentapetalae</taxon>
        <taxon>rosids</taxon>
        <taxon>fabids</taxon>
        <taxon>Fabales</taxon>
        <taxon>Fabaceae</taxon>
        <taxon>Papilionoideae</taxon>
        <taxon>50 kb inversion clade</taxon>
        <taxon>dalbergioids sensu lato</taxon>
        <taxon>Dalbergieae</taxon>
        <taxon>Pterocarpus clade</taxon>
        <taxon>Stylosanthes</taxon>
    </lineage>
</organism>
<accession>A0ABU6XDN8</accession>
<gene>
    <name evidence="1" type="ORF">PIB30_040172</name>
</gene>
<keyword evidence="2" id="KW-1185">Reference proteome</keyword>
<reference evidence="1 2" key="1">
    <citation type="journal article" date="2023" name="Plants (Basel)">
        <title>Bridging the Gap: Combining Genomics and Transcriptomics Approaches to Understand Stylosanthes scabra, an Orphan Legume from the Brazilian Caatinga.</title>
        <authorList>
            <person name="Ferreira-Neto J.R.C."/>
            <person name="da Silva M.D."/>
            <person name="Binneck E."/>
            <person name="de Melo N.F."/>
            <person name="da Silva R.H."/>
            <person name="de Melo A.L.T.M."/>
            <person name="Pandolfi V."/>
            <person name="Bustamante F.O."/>
            <person name="Brasileiro-Vidal A.C."/>
            <person name="Benko-Iseppon A.M."/>
        </authorList>
    </citation>
    <scope>NUCLEOTIDE SEQUENCE [LARGE SCALE GENOMIC DNA]</scope>
    <source>
        <tissue evidence="1">Leaves</tissue>
    </source>
</reference>
<protein>
    <submittedName>
        <fullName evidence="1">Uncharacterized protein</fullName>
    </submittedName>
</protein>
<evidence type="ECO:0000313" key="1">
    <source>
        <dbReference type="EMBL" id="MED6195674.1"/>
    </source>
</evidence>
<dbReference type="Proteomes" id="UP001341840">
    <property type="component" value="Unassembled WGS sequence"/>
</dbReference>
<name>A0ABU6XDN8_9FABA</name>
<sequence>MARSLLHNGIETCSHARLRNLRTCTSPPSPLQVLPPFCFIGDLPIGFTTAAQAWSGLGSFGSAFTPKQ</sequence>
<evidence type="ECO:0000313" key="2">
    <source>
        <dbReference type="Proteomes" id="UP001341840"/>
    </source>
</evidence>
<proteinExistence type="predicted"/>